<evidence type="ECO:0000313" key="4">
    <source>
        <dbReference type="Proteomes" id="UP000009257"/>
    </source>
</evidence>
<dbReference type="SUPFAM" id="SSF46689">
    <property type="entry name" value="Homeodomain-like"/>
    <property type="match status" value="1"/>
</dbReference>
<feature type="transmembrane region" description="Helical" evidence="1">
    <location>
        <begin position="186"/>
        <end position="207"/>
    </location>
</feature>
<name>G2PT58_9FIRM</name>
<dbReference type="GO" id="GO:0003676">
    <property type="term" value="F:nucleic acid binding"/>
    <property type="evidence" value="ECO:0007669"/>
    <property type="project" value="InterPro"/>
</dbReference>
<gene>
    <name evidence="3" type="ORF">Calla_1614</name>
</gene>
<dbReference type="KEGG" id="clc:Calla_1614"/>
<dbReference type="RefSeq" id="WP_014042843.1">
    <property type="nucleotide sequence ID" value="NC_015949.1"/>
</dbReference>
<keyword evidence="1" id="KW-0472">Membrane</keyword>
<dbReference type="GO" id="GO:0015074">
    <property type="term" value="P:DNA integration"/>
    <property type="evidence" value="ECO:0007669"/>
    <property type="project" value="InterPro"/>
</dbReference>
<evidence type="ECO:0000256" key="1">
    <source>
        <dbReference type="SAM" id="Phobius"/>
    </source>
</evidence>
<dbReference type="HOGENOM" id="CLU_696251_0_0_9"/>
<reference evidence="3 4" key="1">
    <citation type="submission" date="2011-08" db="EMBL/GenBank/DDBJ databases">
        <title>Complete sequence of Caldicellulosiruptor lactoaceticus 6A.</title>
        <authorList>
            <consortium name="US DOE Joint Genome Institute"/>
            <person name="Lucas S."/>
            <person name="Han J."/>
            <person name="Lapidus A."/>
            <person name="Cheng J.-F."/>
            <person name="Goodwin L."/>
            <person name="Pitluck S."/>
            <person name="Peters L."/>
            <person name="Davenport K."/>
            <person name="Detter J.C."/>
            <person name="Han C."/>
            <person name="Tapia R."/>
            <person name="Land M."/>
            <person name="Hauser L."/>
            <person name="Kyrpides N."/>
            <person name="Ivanova N."/>
            <person name="Ovchinnikova G."/>
            <person name="Pagani I."/>
            <person name="Blumer-Schuette S.E."/>
            <person name="Kelly R.M."/>
            <person name="Woyke T."/>
        </authorList>
    </citation>
    <scope>NUCLEOTIDE SEQUENCE [LARGE SCALE GENOMIC DNA]</scope>
    <source>
        <strain evidence="3 4">6A</strain>
    </source>
</reference>
<sequence length="417" mass="49376">MNIIPYHEIRKISPEKARELVRKVFEANNKNVSKTAKILGVSRHTVRRAIYGPLEDKSRKPKTCPRKLSSELENLIIQEAKRTGFRYRRLSLYLFRKYGVKISENTIKSILKRNAVPRKTRKTKKGERSLYDYEALIPFSEFQLDTKHLLDKDSLPKEVYEHIKKYNLPCYEWNMIDVATRTRFTAYSYELSSAFGFMFISLVALWLRTHNVRTPIKIRLDNGEEFCGGSERKLKEWNKMLSFLGVELNPIPPKAKHLMGIIENSHRADDEYFLMIHAERCKTKDEFIQRAQRWQDTWNFFRPHSGKGMNGRTPFEKFIDSKSLVSSHVFQFPTLLLEDILKKVGTFYSLFCNKLGGKYVFTTYHFSDLNLLIYNSKPFEDFVIGCFIVHNIIYLNQWWIFIKTFNICFVKKYKFVV</sequence>
<dbReference type="AlphaFoldDB" id="G2PT58"/>
<dbReference type="InterPro" id="IPR036397">
    <property type="entry name" value="RNaseH_sf"/>
</dbReference>
<proteinExistence type="predicted"/>
<dbReference type="Gene3D" id="3.30.420.10">
    <property type="entry name" value="Ribonuclease H-like superfamily/Ribonuclease H"/>
    <property type="match status" value="1"/>
</dbReference>
<dbReference type="InterPro" id="IPR009057">
    <property type="entry name" value="Homeodomain-like_sf"/>
</dbReference>
<feature type="domain" description="Integrase catalytic" evidence="2">
    <location>
        <begin position="134"/>
        <end position="322"/>
    </location>
</feature>
<keyword evidence="1" id="KW-0812">Transmembrane</keyword>
<organism evidence="3 4">
    <name type="scientific">Caldicellulosiruptor acetigenus 6A</name>
    <dbReference type="NCBI Taxonomy" id="632516"/>
    <lineage>
        <taxon>Bacteria</taxon>
        <taxon>Bacillati</taxon>
        <taxon>Bacillota</taxon>
        <taxon>Bacillota incertae sedis</taxon>
        <taxon>Caldicellulosiruptorales</taxon>
        <taxon>Caldicellulosiruptoraceae</taxon>
        <taxon>Caldicellulosiruptor</taxon>
    </lineage>
</organism>
<accession>G2PT58</accession>
<keyword evidence="1" id="KW-1133">Transmembrane helix</keyword>
<protein>
    <submittedName>
        <fullName evidence="3">Integrase catalytic region</fullName>
    </submittedName>
</protein>
<dbReference type="InterPro" id="IPR001584">
    <property type="entry name" value="Integrase_cat-core"/>
</dbReference>
<dbReference type="PROSITE" id="PS50994">
    <property type="entry name" value="INTEGRASE"/>
    <property type="match status" value="1"/>
</dbReference>
<dbReference type="EMBL" id="CP003001">
    <property type="protein sequence ID" value="AEM74217.1"/>
    <property type="molecule type" value="Genomic_DNA"/>
</dbReference>
<dbReference type="InterPro" id="IPR012337">
    <property type="entry name" value="RNaseH-like_sf"/>
</dbReference>
<dbReference type="SUPFAM" id="SSF53098">
    <property type="entry name" value="Ribonuclease H-like"/>
    <property type="match status" value="1"/>
</dbReference>
<evidence type="ECO:0000313" key="3">
    <source>
        <dbReference type="EMBL" id="AEM74217.1"/>
    </source>
</evidence>
<dbReference type="Proteomes" id="UP000009257">
    <property type="component" value="Chromosome"/>
</dbReference>
<dbReference type="Gene3D" id="1.10.10.60">
    <property type="entry name" value="Homeodomain-like"/>
    <property type="match status" value="1"/>
</dbReference>
<evidence type="ECO:0000259" key="2">
    <source>
        <dbReference type="PROSITE" id="PS50994"/>
    </source>
</evidence>